<reference evidence="1" key="1">
    <citation type="submission" date="2021-03" db="EMBL/GenBank/DDBJ databases">
        <title>Draft genome sequence of rust myrtle Austropuccinia psidii MF-1, a brazilian biotype.</title>
        <authorList>
            <person name="Quecine M.C."/>
            <person name="Pachon D.M.R."/>
            <person name="Bonatelli M.L."/>
            <person name="Correr F.H."/>
            <person name="Franceschini L.M."/>
            <person name="Leite T.F."/>
            <person name="Margarido G.R.A."/>
            <person name="Almeida C.A."/>
            <person name="Ferrarezi J.A."/>
            <person name="Labate C.A."/>
        </authorList>
    </citation>
    <scope>NUCLEOTIDE SEQUENCE</scope>
    <source>
        <strain evidence="1">MF-1</strain>
    </source>
</reference>
<proteinExistence type="predicted"/>
<evidence type="ECO:0000313" key="1">
    <source>
        <dbReference type="EMBL" id="MBW0484744.1"/>
    </source>
</evidence>
<name>A0A9Q3CIP6_9BASI</name>
<keyword evidence="2" id="KW-1185">Reference proteome</keyword>
<protein>
    <submittedName>
        <fullName evidence="1">Uncharacterized protein</fullName>
    </submittedName>
</protein>
<dbReference type="AlphaFoldDB" id="A0A9Q3CIP6"/>
<comment type="caution">
    <text evidence="1">The sequence shown here is derived from an EMBL/GenBank/DDBJ whole genome shotgun (WGS) entry which is preliminary data.</text>
</comment>
<organism evidence="1 2">
    <name type="scientific">Austropuccinia psidii MF-1</name>
    <dbReference type="NCBI Taxonomy" id="1389203"/>
    <lineage>
        <taxon>Eukaryota</taxon>
        <taxon>Fungi</taxon>
        <taxon>Dikarya</taxon>
        <taxon>Basidiomycota</taxon>
        <taxon>Pucciniomycotina</taxon>
        <taxon>Pucciniomycetes</taxon>
        <taxon>Pucciniales</taxon>
        <taxon>Sphaerophragmiaceae</taxon>
        <taxon>Austropuccinia</taxon>
    </lineage>
</organism>
<dbReference type="EMBL" id="AVOT02007838">
    <property type="protein sequence ID" value="MBW0484744.1"/>
    <property type="molecule type" value="Genomic_DNA"/>
</dbReference>
<dbReference type="Proteomes" id="UP000765509">
    <property type="component" value="Unassembled WGS sequence"/>
</dbReference>
<accession>A0A9Q3CIP6</accession>
<sequence length="118" mass="13202">MHPQCPPDVTPTLPSPLPPNMLMLPRHPQDMPLILPLPLLMPYPTHFLPFLCLRSSLNHAQSSLPLTILMLVNLKIRLQCHPHLCPHHSLCFRTPAAYNPYAPVAPSRYVSNAALNPP</sequence>
<evidence type="ECO:0000313" key="2">
    <source>
        <dbReference type="Proteomes" id="UP000765509"/>
    </source>
</evidence>
<gene>
    <name evidence="1" type="ORF">O181_024459</name>
</gene>